<dbReference type="SUPFAM" id="SSF89155">
    <property type="entry name" value="TorD-like"/>
    <property type="match status" value="1"/>
</dbReference>
<keyword evidence="1" id="KW-0143">Chaperone</keyword>
<proteinExistence type="predicted"/>
<dbReference type="Gene3D" id="1.10.3480.10">
    <property type="entry name" value="TorD-like"/>
    <property type="match status" value="1"/>
</dbReference>
<dbReference type="Proteomes" id="UP001215216">
    <property type="component" value="Chromosome"/>
</dbReference>
<dbReference type="PANTHER" id="PTHR34227:SF1">
    <property type="entry name" value="DIMETHYL SULFOXIDE REDUCTASE CHAPERONE-RELATED"/>
    <property type="match status" value="1"/>
</dbReference>
<evidence type="ECO:0000313" key="2">
    <source>
        <dbReference type="EMBL" id="WFM84119.1"/>
    </source>
</evidence>
<keyword evidence="3" id="KW-1185">Reference proteome</keyword>
<dbReference type="RefSeq" id="WP_278013514.1">
    <property type="nucleotide sequence ID" value="NZ_CP121208.1"/>
</dbReference>
<name>A0ABY8G2G0_9ACTO</name>
<dbReference type="PANTHER" id="PTHR34227">
    <property type="entry name" value="CHAPERONE PROTEIN YCDY"/>
    <property type="match status" value="1"/>
</dbReference>
<sequence>MNILSSDVSELDAIAAALLVCGRLQIQPADAETRSQVREMIDEWPLRVQGNERFSQARKEILASANETDDVVVHDHDTLYGISAGCKVAPFESVHRGQDGLVFDVETLQVRDAYRALGFEAPALNTEPDDHIGLELDFVARGCHLAIESGDVASLREVARFSEDHLLTWAPAMLEEARQQASTHWMRGMITLTIDAVFHWQDYLVEHHLIAGAVQLRDCDV</sequence>
<evidence type="ECO:0000313" key="3">
    <source>
        <dbReference type="Proteomes" id="UP001215216"/>
    </source>
</evidence>
<dbReference type="InterPro" id="IPR036411">
    <property type="entry name" value="TorD-like_sf"/>
</dbReference>
<dbReference type="InterPro" id="IPR020945">
    <property type="entry name" value="DMSO/NO3_reduct_chaperone"/>
</dbReference>
<evidence type="ECO:0000256" key="1">
    <source>
        <dbReference type="ARBA" id="ARBA00023186"/>
    </source>
</evidence>
<protein>
    <submittedName>
        <fullName evidence="2">Molecular chaperone TorD family protein</fullName>
    </submittedName>
</protein>
<reference evidence="2 3" key="1">
    <citation type="submission" date="2023-03" db="EMBL/GenBank/DDBJ databases">
        <title>Complete genome of Arcanobacterium canis strain DSM 25104 isolated in 2010 from a canine otitis externa in Germany.</title>
        <authorList>
            <person name="Borowiak M."/>
            <person name="Kreitlow A."/>
            <person name="Malorny B."/>
            <person name="Laemmler C."/>
            <person name="Prenger-Berninghoff E."/>
            <person name="Ploetz M."/>
            <person name="Abdulmawjood A."/>
        </authorList>
    </citation>
    <scope>NUCLEOTIDE SEQUENCE [LARGE SCALE GENOMIC DNA]</scope>
    <source>
        <strain evidence="2 3">DSM 25104</strain>
    </source>
</reference>
<dbReference type="EMBL" id="CP121208">
    <property type="protein sequence ID" value="WFM84119.1"/>
    <property type="molecule type" value="Genomic_DNA"/>
</dbReference>
<gene>
    <name evidence="2" type="ORF">P7079_03860</name>
</gene>
<organism evidence="2 3">
    <name type="scientific">Arcanobacterium canis</name>
    <dbReference type="NCBI Taxonomy" id="999183"/>
    <lineage>
        <taxon>Bacteria</taxon>
        <taxon>Bacillati</taxon>
        <taxon>Actinomycetota</taxon>
        <taxon>Actinomycetes</taxon>
        <taxon>Actinomycetales</taxon>
        <taxon>Actinomycetaceae</taxon>
        <taxon>Arcanobacterium</taxon>
    </lineage>
</organism>
<dbReference type="Pfam" id="PF02613">
    <property type="entry name" value="Nitrate_red_del"/>
    <property type="match status" value="1"/>
</dbReference>
<dbReference type="InterPro" id="IPR050289">
    <property type="entry name" value="TorD/DmsD_chaperones"/>
</dbReference>
<accession>A0ABY8G2G0</accession>